<evidence type="ECO:0000256" key="3">
    <source>
        <dbReference type="ARBA" id="ARBA00022989"/>
    </source>
</evidence>
<dbReference type="AlphaFoldDB" id="A0A9J6GLQ7"/>
<keyword evidence="7" id="KW-1185">Reference proteome</keyword>
<dbReference type="Gene3D" id="1.10.1450.10">
    <property type="entry name" value="Tetraspanin"/>
    <property type="match status" value="1"/>
</dbReference>
<dbReference type="InterPro" id="IPR008952">
    <property type="entry name" value="Tetraspanin_EC2_sf"/>
</dbReference>
<comment type="caution">
    <text evidence="6">The sequence shown here is derived from an EMBL/GenBank/DDBJ whole genome shotgun (WGS) entry which is preliminary data.</text>
</comment>
<keyword evidence="3 5" id="KW-1133">Transmembrane helix</keyword>
<evidence type="ECO:0008006" key="8">
    <source>
        <dbReference type="Google" id="ProtNLM"/>
    </source>
</evidence>
<feature type="transmembrane region" description="Helical" evidence="5">
    <location>
        <begin position="39"/>
        <end position="64"/>
    </location>
</feature>
<keyword evidence="2 5" id="KW-0812">Transmembrane</keyword>
<proteinExistence type="predicted"/>
<reference evidence="6 7" key="1">
    <citation type="journal article" date="2020" name="Cell">
        <title>Large-Scale Comparative Analyses of Tick Genomes Elucidate Their Genetic Diversity and Vector Capacities.</title>
        <authorList>
            <consortium name="Tick Genome and Microbiome Consortium (TIGMIC)"/>
            <person name="Jia N."/>
            <person name="Wang J."/>
            <person name="Shi W."/>
            <person name="Du L."/>
            <person name="Sun Y."/>
            <person name="Zhan W."/>
            <person name="Jiang J.F."/>
            <person name="Wang Q."/>
            <person name="Zhang B."/>
            <person name="Ji P."/>
            <person name="Bell-Sakyi L."/>
            <person name="Cui X.M."/>
            <person name="Yuan T.T."/>
            <person name="Jiang B.G."/>
            <person name="Yang W.F."/>
            <person name="Lam T.T."/>
            <person name="Chang Q.C."/>
            <person name="Ding S.J."/>
            <person name="Wang X.J."/>
            <person name="Zhu J.G."/>
            <person name="Ruan X.D."/>
            <person name="Zhao L."/>
            <person name="Wei J.T."/>
            <person name="Ye R.Z."/>
            <person name="Que T.C."/>
            <person name="Du C.H."/>
            <person name="Zhou Y.H."/>
            <person name="Cheng J.X."/>
            <person name="Dai P.F."/>
            <person name="Guo W.B."/>
            <person name="Han X.H."/>
            <person name="Huang E.J."/>
            <person name="Li L.F."/>
            <person name="Wei W."/>
            <person name="Gao Y.C."/>
            <person name="Liu J.Z."/>
            <person name="Shao H.Z."/>
            <person name="Wang X."/>
            <person name="Wang C.C."/>
            <person name="Yang T.C."/>
            <person name="Huo Q.B."/>
            <person name="Li W."/>
            <person name="Chen H.Y."/>
            <person name="Chen S.E."/>
            <person name="Zhou L.G."/>
            <person name="Ni X.B."/>
            <person name="Tian J.H."/>
            <person name="Sheng Y."/>
            <person name="Liu T."/>
            <person name="Pan Y.S."/>
            <person name="Xia L.Y."/>
            <person name="Li J."/>
            <person name="Zhao F."/>
            <person name="Cao W.C."/>
        </authorList>
    </citation>
    <scope>NUCLEOTIDE SEQUENCE [LARGE SCALE GENOMIC DNA]</scope>
    <source>
        <strain evidence="6">HaeL-2018</strain>
    </source>
</reference>
<protein>
    <recommendedName>
        <fullName evidence="8">Tetraspanin</fullName>
    </recommendedName>
</protein>
<feature type="transmembrane region" description="Helical" evidence="5">
    <location>
        <begin position="6"/>
        <end position="27"/>
    </location>
</feature>
<dbReference type="Pfam" id="PF00335">
    <property type="entry name" value="Tetraspanin"/>
    <property type="match status" value="1"/>
</dbReference>
<evidence type="ECO:0000256" key="5">
    <source>
        <dbReference type="SAM" id="Phobius"/>
    </source>
</evidence>
<dbReference type="PANTHER" id="PTHR19282">
    <property type="entry name" value="TETRASPANIN"/>
    <property type="match status" value="1"/>
</dbReference>
<name>A0A9J6GLQ7_HAELO</name>
<dbReference type="VEuPathDB" id="VectorBase:HLOH_050779"/>
<gene>
    <name evidence="6" type="ORF">HPB48_018349</name>
</gene>
<sequence>MSFVVNLDISILIVSLILLVISFVGFIGSLRENLCMLRCYLRGIGVLLIVDLLFMAGCVGLTYLSKSSAQSLFSIDLIVSYRDNLDYARLVDLGQTSFQCCGVTEGKYRDWNSNIYFNCSKSNPSTVAYVRSNVIIMIVAGIIAFAVLALFRMMAQNVLTEIISLTAVYDKYYRNLARGQSKSLARQSAMREMAAARGRQLQRQPQKRSAS</sequence>
<dbReference type="OrthoDB" id="2014092at2759"/>
<evidence type="ECO:0000313" key="6">
    <source>
        <dbReference type="EMBL" id="KAH9376234.1"/>
    </source>
</evidence>
<evidence type="ECO:0000256" key="4">
    <source>
        <dbReference type="ARBA" id="ARBA00023136"/>
    </source>
</evidence>
<evidence type="ECO:0000256" key="1">
    <source>
        <dbReference type="ARBA" id="ARBA00004141"/>
    </source>
</evidence>
<dbReference type="GO" id="GO:0005886">
    <property type="term" value="C:plasma membrane"/>
    <property type="evidence" value="ECO:0007669"/>
    <property type="project" value="TreeGrafter"/>
</dbReference>
<keyword evidence="4 5" id="KW-0472">Membrane</keyword>
<dbReference type="PANTHER" id="PTHR19282:SF431">
    <property type="entry name" value="TETRASPANIN 26A, ISOFORM B-RELATED"/>
    <property type="match status" value="1"/>
</dbReference>
<evidence type="ECO:0000256" key="2">
    <source>
        <dbReference type="ARBA" id="ARBA00022692"/>
    </source>
</evidence>
<accession>A0A9J6GLQ7</accession>
<evidence type="ECO:0000313" key="7">
    <source>
        <dbReference type="Proteomes" id="UP000821853"/>
    </source>
</evidence>
<feature type="transmembrane region" description="Helical" evidence="5">
    <location>
        <begin position="134"/>
        <end position="151"/>
    </location>
</feature>
<dbReference type="InterPro" id="IPR018499">
    <property type="entry name" value="Tetraspanin/Peripherin"/>
</dbReference>
<comment type="subcellular location">
    <subcellularLocation>
        <location evidence="1">Membrane</location>
        <topology evidence="1">Multi-pass membrane protein</topology>
    </subcellularLocation>
</comment>
<dbReference type="EMBL" id="JABSTR010000007">
    <property type="protein sequence ID" value="KAH9376234.1"/>
    <property type="molecule type" value="Genomic_DNA"/>
</dbReference>
<dbReference type="Proteomes" id="UP000821853">
    <property type="component" value="Chromosome 5"/>
</dbReference>
<organism evidence="6 7">
    <name type="scientific">Haemaphysalis longicornis</name>
    <name type="common">Bush tick</name>
    <dbReference type="NCBI Taxonomy" id="44386"/>
    <lineage>
        <taxon>Eukaryota</taxon>
        <taxon>Metazoa</taxon>
        <taxon>Ecdysozoa</taxon>
        <taxon>Arthropoda</taxon>
        <taxon>Chelicerata</taxon>
        <taxon>Arachnida</taxon>
        <taxon>Acari</taxon>
        <taxon>Parasitiformes</taxon>
        <taxon>Ixodida</taxon>
        <taxon>Ixodoidea</taxon>
        <taxon>Ixodidae</taxon>
        <taxon>Haemaphysalinae</taxon>
        <taxon>Haemaphysalis</taxon>
    </lineage>
</organism>